<dbReference type="EMBL" id="LN483076">
    <property type="protein sequence ID" value="CEA04876.1"/>
    <property type="molecule type" value="Genomic_DNA"/>
</dbReference>
<organism evidence="2">
    <name type="scientific">Metalysinibacillus saudimassiliensis</name>
    <dbReference type="NCBI Taxonomy" id="1461583"/>
    <lineage>
        <taxon>Bacteria</taxon>
        <taxon>Bacillati</taxon>
        <taxon>Bacillota</taxon>
        <taxon>Bacilli</taxon>
        <taxon>Bacillales</taxon>
        <taxon>Caryophanaceae</taxon>
        <taxon>Metalysinibacillus</taxon>
    </lineage>
</organism>
<evidence type="ECO:0000313" key="2">
    <source>
        <dbReference type="EMBL" id="CEA04876.1"/>
    </source>
</evidence>
<dbReference type="PATRIC" id="fig|1461583.4.peg.2107"/>
<dbReference type="HOGENOM" id="CLU_121850_1_0_9"/>
<dbReference type="SUPFAM" id="SSF52833">
    <property type="entry name" value="Thioredoxin-like"/>
    <property type="match status" value="1"/>
</dbReference>
<dbReference type="CDD" id="cd02947">
    <property type="entry name" value="TRX_family"/>
    <property type="match status" value="1"/>
</dbReference>
<reference evidence="2" key="1">
    <citation type="submission" date="2014-07" db="EMBL/GenBank/DDBJ databases">
        <authorList>
            <person name="Urmite Genomes Urmite Genomes"/>
        </authorList>
    </citation>
    <scope>NUCLEOTIDE SEQUENCE</scope>
    <source>
        <strain evidence="2">13S34_air</strain>
    </source>
</reference>
<dbReference type="PROSITE" id="PS51352">
    <property type="entry name" value="THIOREDOXIN_2"/>
    <property type="match status" value="1"/>
</dbReference>
<accession>A0A078MJI2</accession>
<sequence length="157" mass="17734">MKKLVAIGGVVIVLLVAIILLTNMSNKDKLKSVDNPYGDKKLQQPTIDLLQDENYQNITLPEDLKAKIDSGEEVNAYFFSPTCTHCRALTPKLMPILEDKGIEVNQINLLEYDEWDTYNITATPTFIHFDGGAEVERFEGNLPEEELEAFLTPYAKK</sequence>
<dbReference type="AlphaFoldDB" id="A0A078MJI2"/>
<dbReference type="InterPro" id="IPR013766">
    <property type="entry name" value="Thioredoxin_domain"/>
</dbReference>
<dbReference type="Gene3D" id="3.40.30.10">
    <property type="entry name" value="Glutaredoxin"/>
    <property type="match status" value="1"/>
</dbReference>
<proteinExistence type="predicted"/>
<protein>
    <submittedName>
        <fullName evidence="2">Thioredoxin</fullName>
    </submittedName>
</protein>
<dbReference type="InterPro" id="IPR036249">
    <property type="entry name" value="Thioredoxin-like_sf"/>
</dbReference>
<name>A0A078MJI2_9BACL</name>
<gene>
    <name evidence="2" type="ORF">BN1050_02189</name>
</gene>
<evidence type="ECO:0000259" key="1">
    <source>
        <dbReference type="PROSITE" id="PS51352"/>
    </source>
</evidence>
<feature type="domain" description="Thioredoxin" evidence="1">
    <location>
        <begin position="38"/>
        <end position="156"/>
    </location>
</feature>
<dbReference type="Pfam" id="PF00085">
    <property type="entry name" value="Thioredoxin"/>
    <property type="match status" value="1"/>
</dbReference>